<protein>
    <submittedName>
        <fullName evidence="1">Uncharacterized protein</fullName>
    </submittedName>
</protein>
<dbReference type="OrthoDB" id="1099523at2"/>
<accession>A0A5S4GYV4</accession>
<sequence>MEWNNVESHNCGTVSPHGVASVYGVLSDGRLTYTSIDAATGERTAGAEVSEVSLGFKPKAMATLDFNTLLVTEDAPGGRLYRVDIVSVRDKVTFATPVFLGTGYTHDLLAYDGSSHLFGIADGSLHRYFDEDPQDGQGDDLTGQGAVDTGGWTQVLLSTSPDTVT</sequence>
<comment type="caution">
    <text evidence="1">The sequence shown here is derived from an EMBL/GenBank/DDBJ whole genome shotgun (WGS) entry which is preliminary data.</text>
</comment>
<reference evidence="1 2" key="1">
    <citation type="submission" date="2019-05" db="EMBL/GenBank/DDBJ databases">
        <title>Draft genome sequence of Nonomuraea zeae DSM 100528.</title>
        <authorList>
            <person name="Saricaoglu S."/>
            <person name="Isik K."/>
        </authorList>
    </citation>
    <scope>NUCLEOTIDE SEQUENCE [LARGE SCALE GENOMIC DNA]</scope>
    <source>
        <strain evidence="1 2">DSM 100528</strain>
    </source>
</reference>
<dbReference type="RefSeq" id="WP_138688568.1">
    <property type="nucleotide sequence ID" value="NZ_JBHSAZ010000026.1"/>
</dbReference>
<dbReference type="AlphaFoldDB" id="A0A5S4GYV4"/>
<name>A0A5S4GYV4_9ACTN</name>
<dbReference type="Gene3D" id="2.115.10.10">
    <property type="entry name" value="Tachylectin 2"/>
    <property type="match status" value="1"/>
</dbReference>
<gene>
    <name evidence="1" type="ORF">ETD85_05870</name>
</gene>
<keyword evidence="2" id="KW-1185">Reference proteome</keyword>
<organism evidence="1 2">
    <name type="scientific">Nonomuraea zeae</name>
    <dbReference type="NCBI Taxonomy" id="1642303"/>
    <lineage>
        <taxon>Bacteria</taxon>
        <taxon>Bacillati</taxon>
        <taxon>Actinomycetota</taxon>
        <taxon>Actinomycetes</taxon>
        <taxon>Streptosporangiales</taxon>
        <taxon>Streptosporangiaceae</taxon>
        <taxon>Nonomuraea</taxon>
    </lineage>
</organism>
<evidence type="ECO:0000313" key="1">
    <source>
        <dbReference type="EMBL" id="TMR38153.1"/>
    </source>
</evidence>
<proteinExistence type="predicted"/>
<evidence type="ECO:0000313" key="2">
    <source>
        <dbReference type="Proteomes" id="UP000306628"/>
    </source>
</evidence>
<dbReference type="Proteomes" id="UP000306628">
    <property type="component" value="Unassembled WGS sequence"/>
</dbReference>
<dbReference type="EMBL" id="VCKX01000011">
    <property type="protein sequence ID" value="TMR38153.1"/>
    <property type="molecule type" value="Genomic_DNA"/>
</dbReference>